<dbReference type="EMBL" id="JAOPJF010000054">
    <property type="protein sequence ID" value="KAK1142130.1"/>
    <property type="molecule type" value="Genomic_DNA"/>
</dbReference>
<accession>A0ACC3AWH5</accession>
<keyword evidence="2" id="KW-1185">Reference proteome</keyword>
<dbReference type="Proteomes" id="UP001177260">
    <property type="component" value="Unassembled WGS sequence"/>
</dbReference>
<protein>
    <submittedName>
        <fullName evidence="1">Uncharacterized protein</fullName>
    </submittedName>
</protein>
<evidence type="ECO:0000313" key="2">
    <source>
        <dbReference type="Proteomes" id="UP001177260"/>
    </source>
</evidence>
<proteinExistence type="predicted"/>
<organism evidence="1 2">
    <name type="scientific">Aspergillus melleus</name>
    <dbReference type="NCBI Taxonomy" id="138277"/>
    <lineage>
        <taxon>Eukaryota</taxon>
        <taxon>Fungi</taxon>
        <taxon>Dikarya</taxon>
        <taxon>Ascomycota</taxon>
        <taxon>Pezizomycotina</taxon>
        <taxon>Eurotiomycetes</taxon>
        <taxon>Eurotiomycetidae</taxon>
        <taxon>Eurotiales</taxon>
        <taxon>Aspergillaceae</taxon>
        <taxon>Aspergillus</taxon>
        <taxon>Aspergillus subgen. Circumdati</taxon>
    </lineage>
</organism>
<name>A0ACC3AWH5_9EURO</name>
<reference evidence="1 2" key="1">
    <citation type="journal article" date="2023" name="ACS Omega">
        <title>Identification of the Neoaspergillic Acid Biosynthesis Gene Cluster by Establishing an In Vitro CRISPR-Ribonucleoprotein Genetic System in Aspergillus melleus.</title>
        <authorList>
            <person name="Yuan B."/>
            <person name="Grau M.F."/>
            <person name="Murata R.M."/>
            <person name="Torok T."/>
            <person name="Venkateswaran K."/>
            <person name="Stajich J.E."/>
            <person name="Wang C.C.C."/>
        </authorList>
    </citation>
    <scope>NUCLEOTIDE SEQUENCE [LARGE SCALE GENOMIC DNA]</scope>
    <source>
        <strain evidence="1 2">IMV 1140</strain>
    </source>
</reference>
<evidence type="ECO:0000313" key="1">
    <source>
        <dbReference type="EMBL" id="KAK1142130.1"/>
    </source>
</evidence>
<gene>
    <name evidence="1" type="ORF">N8T08_008214</name>
</gene>
<comment type="caution">
    <text evidence="1">The sequence shown here is derived from an EMBL/GenBank/DDBJ whole genome shotgun (WGS) entry which is preliminary data.</text>
</comment>
<sequence length="621" mass="68693">MMKYIAKVDPYPSDDKGTNASMAGGEDNAERMARMGSYFLSHGVRSVDQSKWTVHDGIQLFVKGFYELVVSTSDNEAYTAAIKDGLESMNIVGIIDEWQWKYGMYFSDKQKARLWYWWNGNGKTSLAKSKEYAQLTCISSGEAVKQCLGDELDGFMKDNPESWAEALYNELKSDRRMYWYINCPTRRATKDKSEGVNVMNRQSCVLDALDQSHNYADDWFKDAVGFIGANQLQYPCISNDTDKACQQLKDLLYSPIVYVLTDNDSIDQEVREDLKQGIQDFEDANDLDKDEASRAMEIIQQLSEFIASAGEWITAIEKGLAATFVGGSKLFQISEAVFAKVADAIGDRIPGLLRIKEVASLAMVSIHALELLASLYGIITDWDEMSDGERAWAILEVFTVLPEDFIDTAELEQGFYNSIAEEGEGLESLCEAINPDRPPLRESLRAGLPAEGEKIVSKWKIGGNAIKIFNVCILVADWDKLSTRDKILNIVSTLIQVLQVTLVIVELGEATGLFAITGVFATAIPVLAAVLTVLGIVMMIVNFFLSLFGGSPPDPVADFTDDVSKKLLDQSEESLPPKLEYTISTDSVTVGKTTSIFVQGQNKSDQELTVSNVHITLTSGG</sequence>